<proteinExistence type="predicted"/>
<comment type="caution">
    <text evidence="1">The sequence shown here is derived from an EMBL/GenBank/DDBJ whole genome shotgun (WGS) entry which is preliminary data.</text>
</comment>
<dbReference type="AlphaFoldDB" id="A0A0R1V454"/>
<dbReference type="PATRIC" id="fig|1423801.4.peg.1607"/>
<name>A0A0R1V454_9LACO</name>
<sequence length="61" mass="6952">MGFEIFTFLNQKMSSIKAPKSRFNAAQKKPALFGLQDLTQFKAACNLSNLFHMKHFNTLLS</sequence>
<accession>A0A0R1V454</accession>
<evidence type="ECO:0000313" key="1">
    <source>
        <dbReference type="EMBL" id="KRM00311.1"/>
    </source>
</evidence>
<protein>
    <submittedName>
        <fullName evidence="1">Uncharacterized protein</fullName>
    </submittedName>
</protein>
<dbReference type="Proteomes" id="UP000051166">
    <property type="component" value="Unassembled WGS sequence"/>
</dbReference>
<organism evidence="1 2">
    <name type="scientific">Liquorilactobacillus satsumensis DSM 16230 = JCM 12392</name>
    <dbReference type="NCBI Taxonomy" id="1423801"/>
    <lineage>
        <taxon>Bacteria</taxon>
        <taxon>Bacillati</taxon>
        <taxon>Bacillota</taxon>
        <taxon>Bacilli</taxon>
        <taxon>Lactobacillales</taxon>
        <taxon>Lactobacillaceae</taxon>
        <taxon>Liquorilactobacillus</taxon>
    </lineage>
</organism>
<evidence type="ECO:0000313" key="2">
    <source>
        <dbReference type="Proteomes" id="UP000051166"/>
    </source>
</evidence>
<gene>
    <name evidence="1" type="ORF">FD50_GL001570</name>
</gene>
<keyword evidence="2" id="KW-1185">Reference proteome</keyword>
<dbReference type="STRING" id="1423801.FD50_GL001570"/>
<reference evidence="1 2" key="1">
    <citation type="journal article" date="2015" name="Genome Announc.">
        <title>Expanding the biotechnology potential of lactobacilli through comparative genomics of 213 strains and associated genera.</title>
        <authorList>
            <person name="Sun Z."/>
            <person name="Harris H.M."/>
            <person name="McCann A."/>
            <person name="Guo C."/>
            <person name="Argimon S."/>
            <person name="Zhang W."/>
            <person name="Yang X."/>
            <person name="Jeffery I.B."/>
            <person name="Cooney J.C."/>
            <person name="Kagawa T.F."/>
            <person name="Liu W."/>
            <person name="Song Y."/>
            <person name="Salvetti E."/>
            <person name="Wrobel A."/>
            <person name="Rasinkangas P."/>
            <person name="Parkhill J."/>
            <person name="Rea M.C."/>
            <person name="O'Sullivan O."/>
            <person name="Ritari J."/>
            <person name="Douillard F.P."/>
            <person name="Paul Ross R."/>
            <person name="Yang R."/>
            <person name="Briner A.E."/>
            <person name="Felis G.E."/>
            <person name="de Vos W.M."/>
            <person name="Barrangou R."/>
            <person name="Klaenhammer T.R."/>
            <person name="Caufield P.W."/>
            <person name="Cui Y."/>
            <person name="Zhang H."/>
            <person name="O'Toole P.W."/>
        </authorList>
    </citation>
    <scope>NUCLEOTIDE SEQUENCE [LARGE SCALE GENOMIC DNA]</scope>
    <source>
        <strain evidence="1 2">DSM 16230</strain>
    </source>
</reference>
<dbReference type="EMBL" id="AZFQ01000011">
    <property type="protein sequence ID" value="KRM00311.1"/>
    <property type="molecule type" value="Genomic_DNA"/>
</dbReference>